<feature type="domain" description="DNA2/NAM7 helicase helicase" evidence="2">
    <location>
        <begin position="441"/>
        <end position="505"/>
    </location>
</feature>
<evidence type="ECO:0000259" key="3">
    <source>
        <dbReference type="Pfam" id="PF13087"/>
    </source>
</evidence>
<dbReference type="OrthoDB" id="6513042at2759"/>
<keyword evidence="5" id="KW-1185">Reference proteome</keyword>
<dbReference type="CDD" id="cd18042">
    <property type="entry name" value="DEXXQc_SETX"/>
    <property type="match status" value="1"/>
</dbReference>
<dbReference type="PANTHER" id="PTHR10887:SF495">
    <property type="entry name" value="HELICASE SENATAXIN ISOFORM X1-RELATED"/>
    <property type="match status" value="1"/>
</dbReference>
<protein>
    <submittedName>
        <fullName evidence="4">RNA-directed RNA polymerase</fullName>
    </submittedName>
</protein>
<feature type="region of interest" description="Disordered" evidence="1">
    <location>
        <begin position="358"/>
        <end position="377"/>
    </location>
</feature>
<evidence type="ECO:0000313" key="4">
    <source>
        <dbReference type="EMBL" id="GBE58743.1"/>
    </source>
</evidence>
<dbReference type="InterPro" id="IPR045055">
    <property type="entry name" value="DNA2/NAM7-like"/>
</dbReference>
<dbReference type="Gene3D" id="3.40.50.300">
    <property type="entry name" value="P-loop containing nucleotide triphosphate hydrolases"/>
    <property type="match status" value="2"/>
</dbReference>
<dbReference type="GO" id="GO:0003968">
    <property type="term" value="F:RNA-directed RNA polymerase activity"/>
    <property type="evidence" value="ECO:0007669"/>
    <property type="project" value="UniProtKB-KW"/>
</dbReference>
<dbReference type="InterPro" id="IPR041677">
    <property type="entry name" value="DNA2/NAM7_AAA_11"/>
</dbReference>
<feature type="domain" description="DNA2/NAM7 helicase helicase" evidence="2">
    <location>
        <begin position="524"/>
        <end position="599"/>
    </location>
</feature>
<dbReference type="AlphaFoldDB" id="A0A2H6K6W8"/>
<dbReference type="SUPFAM" id="SSF52540">
    <property type="entry name" value="P-loop containing nucleoside triphosphate hydrolases"/>
    <property type="match status" value="1"/>
</dbReference>
<dbReference type="Pfam" id="PF13087">
    <property type="entry name" value="AAA_12"/>
    <property type="match status" value="1"/>
</dbReference>
<dbReference type="RefSeq" id="XP_028864986.1">
    <property type="nucleotide sequence ID" value="XM_029009153.1"/>
</dbReference>
<dbReference type="GeneID" id="39872513"/>
<name>A0A2H6K6W8_9APIC</name>
<dbReference type="InterPro" id="IPR041679">
    <property type="entry name" value="DNA2/NAM7-like_C"/>
</dbReference>
<keyword evidence="4" id="KW-0548">Nucleotidyltransferase</keyword>
<accession>A0A2H6K6W8</accession>
<evidence type="ECO:0000313" key="5">
    <source>
        <dbReference type="Proteomes" id="UP000236319"/>
    </source>
</evidence>
<evidence type="ECO:0000259" key="2">
    <source>
        <dbReference type="Pfam" id="PF13086"/>
    </source>
</evidence>
<dbReference type="CDD" id="cd18808">
    <property type="entry name" value="SF1_C_Upf1"/>
    <property type="match status" value="1"/>
</dbReference>
<organism evidence="4 5">
    <name type="scientific">Babesia ovata</name>
    <dbReference type="NCBI Taxonomy" id="189622"/>
    <lineage>
        <taxon>Eukaryota</taxon>
        <taxon>Sar</taxon>
        <taxon>Alveolata</taxon>
        <taxon>Apicomplexa</taxon>
        <taxon>Aconoidasida</taxon>
        <taxon>Piroplasmida</taxon>
        <taxon>Babesiidae</taxon>
        <taxon>Babesia</taxon>
    </lineage>
</organism>
<feature type="domain" description="DNA2/NAM7 helicase helicase" evidence="2">
    <location>
        <begin position="311"/>
        <end position="361"/>
    </location>
</feature>
<dbReference type="Proteomes" id="UP000236319">
    <property type="component" value="Unassembled WGS sequence"/>
</dbReference>
<dbReference type="VEuPathDB" id="PiroplasmaDB:BOVATA_002360"/>
<keyword evidence="4" id="KW-0696">RNA-directed RNA polymerase</keyword>
<keyword evidence="4" id="KW-0808">Transferase</keyword>
<dbReference type="PANTHER" id="PTHR10887">
    <property type="entry name" value="DNA2/NAM7 HELICASE FAMILY"/>
    <property type="match status" value="1"/>
</dbReference>
<proteinExistence type="predicted"/>
<dbReference type="InterPro" id="IPR047187">
    <property type="entry name" value="SF1_C_Upf1"/>
</dbReference>
<comment type="caution">
    <text evidence="4">The sequence shown here is derived from an EMBL/GenBank/DDBJ whole genome shotgun (WGS) entry which is preliminary data.</text>
</comment>
<feature type="domain" description="DNA2/NAM7 helicase-like C-terminal" evidence="3">
    <location>
        <begin position="607"/>
        <end position="885"/>
    </location>
</feature>
<evidence type="ECO:0000256" key="1">
    <source>
        <dbReference type="SAM" id="MobiDB-lite"/>
    </source>
</evidence>
<gene>
    <name evidence="4" type="ORF">BOVATA_002360</name>
</gene>
<dbReference type="EMBL" id="BDSA01000001">
    <property type="protein sequence ID" value="GBE58743.1"/>
    <property type="molecule type" value="Genomic_DNA"/>
</dbReference>
<sequence>MAVTAEVEGFRTENDLLERVLSVDFYRDLPKEIPNLLPEVQTSIRWDTPLEPLPIQFNNVETYQRSFFPLYMIECLQMLASSKYMSMGYPLRVSEVGCHKNGRFVEITLKSNAVLPFVCGDIALLYVGKPGHDVMPKKDVEMTPADVLPRDTDEGPAYVVVPDDHPLYEDTLKHALGFVLEAKRRHCTLQVLAMPPKFCSPKTFDVRSVERLEAIQDMIMFSRHGSKKFSDFGKGESEKDVWYLSKLCSFTTALREFQALRGMAWMPLQNKLLMSSVEPPQEQPVSDAHKSTYLEGIRIPKKLRKSLESSYNAAQLRAIRNSLKSDGITLIQGPPGTGKTTTIIGIISAILEQESLPYDSEAKEAPPKETAGTSDKAQKNKSAWFKYIDGNNMNEPLEIAFDTLGITDTQTSNGTHRYDSYACMKPAKSSSSEKVTVPTLRHSRRRILICAPSNAAIDEIVRRLVRPNTGGIFDADGKRLNPSVTRIGPNFHDDLTVYSLNNKIDMLGRKKYGHKFPNMKNHFRSMLVTETLLHSDIVCSTLSACGSMDMVKNHAMFHTLIIDEATQAVELSTLIALRLGCSRVVLVGDPCQLSATVCSNVAVSLKYDRSLFQRLQMCGYPVNLLDIQYRMDPGISRFPSMYFYKSQLKDAPSVYQRQQRDWREFPLLRPAVFYAIDSMQSKDETSYKNEMEANLVCQLLDMILTVLGSERDYKPELLEQRIAVITTYSAQVALLKETIAKRHPQLVAPPVEKEKKKVKEPVPPGPPLPKLLIDVSTVDGFQGMEKEIVIFSAVRTGYVGQKNAAQKTLREITPPNVLTIDTEPHEPDAAKRFASMMEEYIDGIRTGKTTSNIPDVVDVSFIADRRRINVAITRACRNLFIIGNPRFLLRHTHWQALYQHYAQCGGIFICKPDRGKLRPNYLETWARDYLIRDKAARKRYLKNPLLSKLILKIMGWDEKTASEQTGDEQPAATQPAAKQPAAKQPAAKQPASKKPANKQP</sequence>
<dbReference type="GO" id="GO:0004386">
    <property type="term" value="F:helicase activity"/>
    <property type="evidence" value="ECO:0007669"/>
    <property type="project" value="InterPro"/>
</dbReference>
<reference evidence="4 5" key="1">
    <citation type="journal article" date="2017" name="BMC Genomics">
        <title>Whole-genome assembly of Babesia ovata and comparative genomics between closely related pathogens.</title>
        <authorList>
            <person name="Yamagishi J."/>
            <person name="Asada M."/>
            <person name="Hakimi H."/>
            <person name="Tanaka T.Q."/>
            <person name="Sugimoto C."/>
            <person name="Kawazu S."/>
        </authorList>
    </citation>
    <scope>NUCLEOTIDE SEQUENCE [LARGE SCALE GENOMIC DNA]</scope>
    <source>
        <strain evidence="4 5">Miyake</strain>
    </source>
</reference>
<feature type="compositionally biased region" description="Low complexity" evidence="1">
    <location>
        <begin position="969"/>
        <end position="1000"/>
    </location>
</feature>
<feature type="region of interest" description="Disordered" evidence="1">
    <location>
        <begin position="961"/>
        <end position="1000"/>
    </location>
</feature>
<dbReference type="InterPro" id="IPR027417">
    <property type="entry name" value="P-loop_NTPase"/>
</dbReference>
<dbReference type="Pfam" id="PF13086">
    <property type="entry name" value="AAA_11"/>
    <property type="match status" value="3"/>
</dbReference>